<gene>
    <name evidence="1" type="ORF">EXIGLDRAFT_217897</name>
</gene>
<sequence length="214" mass="24476">MEPKRVEDEPPPLGASWEEPYGEERVVGDGIQYPISRYRTQPIEIEDEGRIIGRWLCLGGQEHGLEVHGWVHFLKDVQLPVRSREVADMDEFCEYRSPILVRVIVHKSACKDEVTCEGQRPVYQLSELHKAISIVVSKDQRVEVDRFDRAIARSQRLLTRRKRPTQRLLVASSLLAACSAMRRTSSMGSAQNTAGIEVIWTWTRNAAFAAYCPW</sequence>
<accession>A0A165EEH5</accession>
<protein>
    <submittedName>
        <fullName evidence="1">Uncharacterized protein</fullName>
    </submittedName>
</protein>
<organism evidence="1 2">
    <name type="scientific">Exidia glandulosa HHB12029</name>
    <dbReference type="NCBI Taxonomy" id="1314781"/>
    <lineage>
        <taxon>Eukaryota</taxon>
        <taxon>Fungi</taxon>
        <taxon>Dikarya</taxon>
        <taxon>Basidiomycota</taxon>
        <taxon>Agaricomycotina</taxon>
        <taxon>Agaricomycetes</taxon>
        <taxon>Auriculariales</taxon>
        <taxon>Exidiaceae</taxon>
        <taxon>Exidia</taxon>
    </lineage>
</organism>
<reference evidence="1 2" key="1">
    <citation type="journal article" date="2016" name="Mol. Biol. Evol.">
        <title>Comparative Genomics of Early-Diverging Mushroom-Forming Fungi Provides Insights into the Origins of Lignocellulose Decay Capabilities.</title>
        <authorList>
            <person name="Nagy L.G."/>
            <person name="Riley R."/>
            <person name="Tritt A."/>
            <person name="Adam C."/>
            <person name="Daum C."/>
            <person name="Floudas D."/>
            <person name="Sun H."/>
            <person name="Yadav J.S."/>
            <person name="Pangilinan J."/>
            <person name="Larsson K.H."/>
            <person name="Matsuura K."/>
            <person name="Barry K."/>
            <person name="Labutti K."/>
            <person name="Kuo R."/>
            <person name="Ohm R.A."/>
            <person name="Bhattacharya S.S."/>
            <person name="Shirouzu T."/>
            <person name="Yoshinaga Y."/>
            <person name="Martin F.M."/>
            <person name="Grigoriev I.V."/>
            <person name="Hibbett D.S."/>
        </authorList>
    </citation>
    <scope>NUCLEOTIDE SEQUENCE [LARGE SCALE GENOMIC DNA]</scope>
    <source>
        <strain evidence="1 2">HHB12029</strain>
    </source>
</reference>
<dbReference type="EMBL" id="KV426146">
    <property type="protein sequence ID" value="KZV86740.1"/>
    <property type="molecule type" value="Genomic_DNA"/>
</dbReference>
<name>A0A165EEH5_EXIGL</name>
<proteinExistence type="predicted"/>
<evidence type="ECO:0000313" key="1">
    <source>
        <dbReference type="EMBL" id="KZV86740.1"/>
    </source>
</evidence>
<dbReference type="Proteomes" id="UP000077266">
    <property type="component" value="Unassembled WGS sequence"/>
</dbReference>
<dbReference type="AlphaFoldDB" id="A0A165EEH5"/>
<dbReference type="InParanoid" id="A0A165EEH5"/>
<keyword evidence="2" id="KW-1185">Reference proteome</keyword>
<evidence type="ECO:0000313" key="2">
    <source>
        <dbReference type="Proteomes" id="UP000077266"/>
    </source>
</evidence>